<dbReference type="Proteomes" id="UP000194137">
    <property type="component" value="Chromosome"/>
</dbReference>
<dbReference type="Gene3D" id="2.40.30.170">
    <property type="match status" value="1"/>
</dbReference>
<evidence type="ECO:0000313" key="4">
    <source>
        <dbReference type="EMBL" id="ARP99417.1"/>
    </source>
</evidence>
<dbReference type="EMBL" id="CP021112">
    <property type="protein sequence ID" value="ARP99417.1"/>
    <property type="molecule type" value="Genomic_DNA"/>
</dbReference>
<comment type="subcellular location">
    <subcellularLocation>
        <location evidence="1">Cell envelope</location>
    </subcellularLocation>
</comment>
<evidence type="ECO:0000259" key="2">
    <source>
        <dbReference type="Pfam" id="PF25917"/>
    </source>
</evidence>
<dbReference type="InterPro" id="IPR058625">
    <property type="entry name" value="MdtA-like_BSH"/>
</dbReference>
<dbReference type="Pfam" id="PF25963">
    <property type="entry name" value="Beta-barrel_AAEA"/>
    <property type="match status" value="1"/>
</dbReference>
<keyword evidence="5" id="KW-1185">Reference proteome</keyword>
<gene>
    <name evidence="4" type="ORF">CAK95_10215</name>
</gene>
<accession>A0A1W6ZQ97</accession>
<proteinExistence type="predicted"/>
<evidence type="ECO:0000259" key="3">
    <source>
        <dbReference type="Pfam" id="PF25963"/>
    </source>
</evidence>
<name>A0A1W6ZQ97_9HYPH</name>
<dbReference type="Gene3D" id="2.40.50.100">
    <property type="match status" value="1"/>
</dbReference>
<dbReference type="STRING" id="1235591.CAK95_10215"/>
<dbReference type="GO" id="GO:0055085">
    <property type="term" value="P:transmembrane transport"/>
    <property type="evidence" value="ECO:0007669"/>
    <property type="project" value="InterPro"/>
</dbReference>
<dbReference type="PANTHER" id="PTHR30386">
    <property type="entry name" value="MEMBRANE FUSION SUBUNIT OF EMRAB-TOLC MULTIDRUG EFFLUX PUMP"/>
    <property type="match status" value="1"/>
</dbReference>
<dbReference type="AlphaFoldDB" id="A0A1W6ZQ97"/>
<dbReference type="KEGG" id="psin:CAK95_10215"/>
<dbReference type="InterPro" id="IPR058634">
    <property type="entry name" value="AaeA-lik-b-barrel"/>
</dbReference>
<reference evidence="4 5" key="1">
    <citation type="submission" date="2017-05" db="EMBL/GenBank/DDBJ databases">
        <title>Full genome sequence of Pseudorhodoplanes sinuspersici.</title>
        <authorList>
            <person name="Dastgheib S.M.M."/>
            <person name="Shavandi M."/>
            <person name="Tirandaz H."/>
        </authorList>
    </citation>
    <scope>NUCLEOTIDE SEQUENCE [LARGE SCALE GENOMIC DNA]</scope>
    <source>
        <strain evidence="4 5">RIPI110</strain>
    </source>
</reference>
<protein>
    <submittedName>
        <fullName evidence="4">Transporter</fullName>
    </submittedName>
</protein>
<organism evidence="4 5">
    <name type="scientific">Pseudorhodoplanes sinuspersici</name>
    <dbReference type="NCBI Taxonomy" id="1235591"/>
    <lineage>
        <taxon>Bacteria</taxon>
        <taxon>Pseudomonadati</taxon>
        <taxon>Pseudomonadota</taxon>
        <taxon>Alphaproteobacteria</taxon>
        <taxon>Hyphomicrobiales</taxon>
        <taxon>Pseudorhodoplanes</taxon>
    </lineage>
</organism>
<dbReference type="Pfam" id="PF25917">
    <property type="entry name" value="BSH_RND"/>
    <property type="match status" value="1"/>
</dbReference>
<dbReference type="OrthoDB" id="9811754at2"/>
<evidence type="ECO:0000256" key="1">
    <source>
        <dbReference type="ARBA" id="ARBA00004196"/>
    </source>
</evidence>
<sequence>MRNNVLKMPGTTETAGSRTGSAMKFIRARLRIILLVVVPLIAATAGFTFYLYGGRYITTDNAYVGAQKVLITPDISGKINKIYVKEGQHVAEGDPLFEIDPVPFKLALTQAQSKLASVWTDFNNLKTNLASLTKLAEYAKQSVELKQRDVERKQALVNKAVGTQADLDTSISALVSAQLQAQYAEQQRGDTLNQLLGDPNLPIEKFPAYIQAKAVLDQAERDLNHTKLRAPMGGIATQVDAIQLGRFVTAGTPVFSVMDDSAPWVEANPKETDITNLRVGQQVTLDVDSFPDRTFHGIVQSVSPGTGAQFSILPAQNATGNWVKIVQRVPVRIAFDPGEDTHLLRAGMSVNVSIDTKHNRTLASLFGLTSAAHEVH</sequence>
<dbReference type="PANTHER" id="PTHR30386:SF19">
    <property type="entry name" value="MULTIDRUG EXPORT PROTEIN EMRA-RELATED"/>
    <property type="match status" value="1"/>
</dbReference>
<feature type="domain" description="Multidrug resistance protein MdtA-like barrel-sandwich hybrid" evidence="2">
    <location>
        <begin position="68"/>
        <end position="258"/>
    </location>
</feature>
<evidence type="ECO:0000313" key="5">
    <source>
        <dbReference type="Proteomes" id="UP000194137"/>
    </source>
</evidence>
<feature type="domain" description="p-hydroxybenzoic acid efflux pump subunit AaeA-like beta-barrel" evidence="3">
    <location>
        <begin position="265"/>
        <end position="354"/>
    </location>
</feature>
<dbReference type="RefSeq" id="WP_086087827.1">
    <property type="nucleotide sequence ID" value="NZ_CP021112.1"/>
</dbReference>
<dbReference type="InterPro" id="IPR050739">
    <property type="entry name" value="MFP"/>
</dbReference>
<dbReference type="GO" id="GO:0030313">
    <property type="term" value="C:cell envelope"/>
    <property type="evidence" value="ECO:0007669"/>
    <property type="project" value="UniProtKB-SubCell"/>
</dbReference>
<dbReference type="SUPFAM" id="SSF111369">
    <property type="entry name" value="HlyD-like secretion proteins"/>
    <property type="match status" value="1"/>
</dbReference>